<dbReference type="KEGG" id="hmi:soil367_05435"/>
<feature type="region of interest" description="Disordered" evidence="1">
    <location>
        <begin position="330"/>
        <end position="354"/>
    </location>
</feature>
<dbReference type="PANTHER" id="PTHR42850:SF7">
    <property type="entry name" value="BIS(5'-NUCLEOSYL)-TETRAPHOSPHATASE PRPE [ASYMMETRICAL]"/>
    <property type="match status" value="1"/>
</dbReference>
<gene>
    <name evidence="3" type="ORF">soil367_05435</name>
</gene>
<feature type="compositionally biased region" description="Acidic residues" evidence="1">
    <location>
        <begin position="335"/>
        <end position="346"/>
    </location>
</feature>
<dbReference type="GO" id="GO:0016791">
    <property type="term" value="F:phosphatase activity"/>
    <property type="evidence" value="ECO:0007669"/>
    <property type="project" value="TreeGrafter"/>
</dbReference>
<dbReference type="InterPro" id="IPR029052">
    <property type="entry name" value="Metallo-depent_PP-like"/>
</dbReference>
<dbReference type="SUPFAM" id="SSF56300">
    <property type="entry name" value="Metallo-dependent phosphatases"/>
    <property type="match status" value="1"/>
</dbReference>
<accession>A0A4P7XLM3</accession>
<dbReference type="InterPro" id="IPR004843">
    <property type="entry name" value="Calcineurin-like_PHP"/>
</dbReference>
<dbReference type="EMBL" id="CP031093">
    <property type="protein sequence ID" value="QCF27835.1"/>
    <property type="molecule type" value="Genomic_DNA"/>
</dbReference>
<dbReference type="AlphaFoldDB" id="A0A4P7XLM3"/>
<evidence type="ECO:0000313" key="4">
    <source>
        <dbReference type="Proteomes" id="UP000298049"/>
    </source>
</evidence>
<dbReference type="PANTHER" id="PTHR42850">
    <property type="entry name" value="METALLOPHOSPHOESTERASE"/>
    <property type="match status" value="1"/>
</dbReference>
<keyword evidence="4" id="KW-1185">Reference proteome</keyword>
<evidence type="ECO:0000256" key="1">
    <source>
        <dbReference type="SAM" id="MobiDB-lite"/>
    </source>
</evidence>
<dbReference type="Pfam" id="PF00149">
    <property type="entry name" value="Metallophos"/>
    <property type="match status" value="1"/>
</dbReference>
<dbReference type="Gene3D" id="3.60.21.10">
    <property type="match status" value="1"/>
</dbReference>
<evidence type="ECO:0000313" key="3">
    <source>
        <dbReference type="EMBL" id="QCF27835.1"/>
    </source>
</evidence>
<name>A0A4P7XLM3_9ALTE</name>
<sequence length="354" mass="40975">MGHLQSQPGSAVGSAASFRGYDLIGDVHGCANTLSKLLEVLGYRQVNGIYQHRQRQAIFIGDIVDRGPRVREALHLVRDMVDRGSARIVMGNHEYNALCYCTRSRPGSQHEYLREHSPRHNRLIADTLEQFANYGHEWNEFLEWFYTLPIFLELDGFRAVHACWDDQLIEQFKTQYQSNLIDEDFLHASVASGSFAFKVMDRLLRGTDMRLPDNRHMVGRDGLTRHFFRTLFWADQPRTYGDIVFQPDPLPDDIASRPFTDAEQARLLRYPVSEPPVFFGHYWMQGTPKPIKPNLACLDYSAVKYGKLVAYRMDGETKLDARKFVWVDVPPPELPEPDDYDDDYVEYESPSDYR</sequence>
<organism evidence="3 4">
    <name type="scientific">Hydrocarboniclastica marina</name>
    <dbReference type="NCBI Taxonomy" id="2259620"/>
    <lineage>
        <taxon>Bacteria</taxon>
        <taxon>Pseudomonadati</taxon>
        <taxon>Pseudomonadota</taxon>
        <taxon>Gammaproteobacteria</taxon>
        <taxon>Alteromonadales</taxon>
        <taxon>Alteromonadaceae</taxon>
        <taxon>Hydrocarboniclastica</taxon>
    </lineage>
</organism>
<dbReference type="GO" id="GO:0005737">
    <property type="term" value="C:cytoplasm"/>
    <property type="evidence" value="ECO:0007669"/>
    <property type="project" value="TreeGrafter"/>
</dbReference>
<reference evidence="3 4" key="1">
    <citation type="submission" date="2018-07" db="EMBL/GenBank/DDBJ databases">
        <title>Marsedoiliclastica nanhaica gen. nov. sp. nov., a novel marine hydrocarbonoclastic bacterium isolated from an in-situ enriched hydrocarbon-degrading consortium in deep-sea sediment.</title>
        <authorList>
            <person name="Dong C."/>
            <person name="Ma T."/>
            <person name="Liu R."/>
            <person name="Shao Z."/>
        </authorList>
    </citation>
    <scope>NUCLEOTIDE SEQUENCE [LARGE SCALE GENOMIC DNA]</scope>
    <source>
        <strain evidence="4">soil36-7</strain>
    </source>
</reference>
<dbReference type="Proteomes" id="UP000298049">
    <property type="component" value="Chromosome"/>
</dbReference>
<feature type="domain" description="Calcineurin-like phosphoesterase" evidence="2">
    <location>
        <begin position="23"/>
        <end position="156"/>
    </location>
</feature>
<protein>
    <submittedName>
        <fullName evidence="3">Serine/threonine protein phosphatase</fullName>
    </submittedName>
</protein>
<evidence type="ECO:0000259" key="2">
    <source>
        <dbReference type="Pfam" id="PF00149"/>
    </source>
</evidence>
<dbReference type="OrthoDB" id="9807890at2"/>
<dbReference type="InterPro" id="IPR050126">
    <property type="entry name" value="Ap4A_hydrolase"/>
</dbReference>
<proteinExistence type="predicted"/>